<accession>A0A6J6FYG2</accession>
<evidence type="ECO:0000313" key="7">
    <source>
        <dbReference type="EMBL" id="CAB5010712.1"/>
    </source>
</evidence>
<dbReference type="EMBL" id="CAFAAT010000011">
    <property type="protein sequence ID" value="CAB4799087.1"/>
    <property type="molecule type" value="Genomic_DNA"/>
</dbReference>
<evidence type="ECO:0000313" key="2">
    <source>
        <dbReference type="EMBL" id="CAB4594106.1"/>
    </source>
</evidence>
<evidence type="ECO:0000313" key="5">
    <source>
        <dbReference type="EMBL" id="CAB4799087.1"/>
    </source>
</evidence>
<proteinExistence type="predicted"/>
<dbReference type="AlphaFoldDB" id="A0A6J6FYG2"/>
<feature type="transmembrane region" description="Helical" evidence="1">
    <location>
        <begin position="6"/>
        <end position="23"/>
    </location>
</feature>
<evidence type="ECO:0000313" key="3">
    <source>
        <dbReference type="EMBL" id="CAB4738721.1"/>
    </source>
</evidence>
<dbReference type="EMBL" id="CAEZYX010000025">
    <property type="protein sequence ID" value="CAB4738721.1"/>
    <property type="molecule type" value="Genomic_DNA"/>
</dbReference>
<keyword evidence="1" id="KW-0472">Membrane</keyword>
<organism evidence="2">
    <name type="scientific">freshwater metagenome</name>
    <dbReference type="NCBI Taxonomy" id="449393"/>
    <lineage>
        <taxon>unclassified sequences</taxon>
        <taxon>metagenomes</taxon>
        <taxon>ecological metagenomes</taxon>
    </lineage>
</organism>
<evidence type="ECO:0000313" key="4">
    <source>
        <dbReference type="EMBL" id="CAB4784917.1"/>
    </source>
</evidence>
<keyword evidence="1" id="KW-1133">Transmembrane helix</keyword>
<name>A0A6J6FYG2_9ZZZZ</name>
<dbReference type="EMBL" id="CAFBPL010000017">
    <property type="protein sequence ID" value="CAB5010712.1"/>
    <property type="molecule type" value="Genomic_DNA"/>
</dbReference>
<dbReference type="EMBL" id="CAEZUF010000063">
    <property type="protein sequence ID" value="CAB4594106.1"/>
    <property type="molecule type" value="Genomic_DNA"/>
</dbReference>
<protein>
    <submittedName>
        <fullName evidence="2">Unannotated protein</fullName>
    </submittedName>
</protein>
<feature type="transmembrane region" description="Helical" evidence="1">
    <location>
        <begin position="69"/>
        <end position="87"/>
    </location>
</feature>
<keyword evidence="1" id="KW-0812">Transmembrane</keyword>
<evidence type="ECO:0000313" key="6">
    <source>
        <dbReference type="EMBL" id="CAB4971475.1"/>
    </source>
</evidence>
<dbReference type="EMBL" id="CAFAAE010000012">
    <property type="protein sequence ID" value="CAB4784917.1"/>
    <property type="molecule type" value="Genomic_DNA"/>
</dbReference>
<sequence>MGSGLIYLIIVGMWISYFLPRWVSNHEEVSGKSVERFKNSMAAVAQSSGVPTEVELALENEHQLLMRRIAFTSLFMLLIISGTLSMLKLLSPIAILLPVSGLVLFVVHVRRQITALNSVARTQRIISNNSNEPTSTNYAELISNSKITVEKRVQSTAQFAVSDEWIPLADRVERISQELSGITLLPKGSSQTRETWEPQNVPLPTYVSAPKAITPKRIIDLTIPGAWSEEQEKLRAVLDAVAPTRDQIFDQELANQAAESLRQSRAANE</sequence>
<reference evidence="2" key="1">
    <citation type="submission" date="2020-05" db="EMBL/GenBank/DDBJ databases">
        <authorList>
            <person name="Chiriac C."/>
            <person name="Salcher M."/>
            <person name="Ghai R."/>
            <person name="Kavagutti S V."/>
        </authorList>
    </citation>
    <scope>NUCLEOTIDE SEQUENCE</scope>
</reference>
<gene>
    <name evidence="2" type="ORF">UFOPK1791_00729</name>
    <name evidence="3" type="ORF">UFOPK2802_00404</name>
    <name evidence="4" type="ORF">UFOPK2982_00169</name>
    <name evidence="5" type="ORF">UFOPK3083_00232</name>
    <name evidence="6" type="ORF">UFOPK3948_00144</name>
    <name evidence="7" type="ORF">UFOPK4113_00275</name>
</gene>
<evidence type="ECO:0000256" key="1">
    <source>
        <dbReference type="SAM" id="Phobius"/>
    </source>
</evidence>
<dbReference type="EMBL" id="CAFBOI010000007">
    <property type="protein sequence ID" value="CAB4971475.1"/>
    <property type="molecule type" value="Genomic_DNA"/>
</dbReference>
<feature type="transmembrane region" description="Helical" evidence="1">
    <location>
        <begin position="93"/>
        <end position="109"/>
    </location>
</feature>